<dbReference type="PANTHER" id="PTHR42985">
    <property type="entry name" value="SODIUM-COUPLED MONOCARBOXYLATE TRANSPORTER"/>
    <property type="match status" value="1"/>
</dbReference>
<evidence type="ECO:0000256" key="1">
    <source>
        <dbReference type="ARBA" id="ARBA00004651"/>
    </source>
</evidence>
<evidence type="ECO:0000256" key="12">
    <source>
        <dbReference type="SAM" id="Phobius"/>
    </source>
</evidence>
<feature type="transmembrane region" description="Helical" evidence="12">
    <location>
        <begin position="406"/>
        <end position="427"/>
    </location>
</feature>
<evidence type="ECO:0000256" key="8">
    <source>
        <dbReference type="ARBA" id="ARBA00023065"/>
    </source>
</evidence>
<dbReference type="InterPro" id="IPR001734">
    <property type="entry name" value="Na/solute_symporter"/>
</dbReference>
<evidence type="ECO:0000256" key="4">
    <source>
        <dbReference type="ARBA" id="ARBA00022475"/>
    </source>
</evidence>
<comment type="similarity">
    <text evidence="2 11">Belongs to the sodium:solute symporter (SSF) (TC 2.A.21) family.</text>
</comment>
<feature type="transmembrane region" description="Helical" evidence="12">
    <location>
        <begin position="42"/>
        <end position="66"/>
    </location>
</feature>
<feature type="transmembrane region" description="Helical" evidence="12">
    <location>
        <begin position="177"/>
        <end position="198"/>
    </location>
</feature>
<feature type="transmembrane region" description="Helical" evidence="12">
    <location>
        <begin position="434"/>
        <end position="452"/>
    </location>
</feature>
<dbReference type="PROSITE" id="PS50283">
    <property type="entry name" value="NA_SOLUT_SYMP_3"/>
    <property type="match status" value="1"/>
</dbReference>
<dbReference type="Gene3D" id="1.20.1730.10">
    <property type="entry name" value="Sodium/glucose cotransporter"/>
    <property type="match status" value="1"/>
</dbReference>
<proteinExistence type="inferred from homology"/>
<dbReference type="KEGG" id="puo:RZN69_20670"/>
<keyword evidence="3" id="KW-0813">Transport</keyword>
<dbReference type="Pfam" id="PF00474">
    <property type="entry name" value="SSF"/>
    <property type="match status" value="1"/>
</dbReference>
<dbReference type="EMBL" id="CP136920">
    <property type="protein sequence ID" value="WOO41041.1"/>
    <property type="molecule type" value="Genomic_DNA"/>
</dbReference>
<evidence type="ECO:0000256" key="9">
    <source>
        <dbReference type="ARBA" id="ARBA00023136"/>
    </source>
</evidence>
<organism evidence="13 14">
    <name type="scientific">Rubellicoccus peritrichatus</name>
    <dbReference type="NCBI Taxonomy" id="3080537"/>
    <lineage>
        <taxon>Bacteria</taxon>
        <taxon>Pseudomonadati</taxon>
        <taxon>Verrucomicrobiota</taxon>
        <taxon>Opitutia</taxon>
        <taxon>Puniceicoccales</taxon>
        <taxon>Cerasicoccaceae</taxon>
        <taxon>Rubellicoccus</taxon>
    </lineage>
</organism>
<dbReference type="PANTHER" id="PTHR42985:SF40">
    <property type="entry name" value="LD47995P-RELATED"/>
    <property type="match status" value="1"/>
</dbReference>
<keyword evidence="7" id="KW-0915">Sodium</keyword>
<dbReference type="RefSeq" id="WP_317833378.1">
    <property type="nucleotide sequence ID" value="NZ_CP136920.1"/>
</dbReference>
<evidence type="ECO:0000256" key="10">
    <source>
        <dbReference type="ARBA" id="ARBA00023201"/>
    </source>
</evidence>
<feature type="transmembrane region" description="Helical" evidence="12">
    <location>
        <begin position="117"/>
        <end position="138"/>
    </location>
</feature>
<feature type="transmembrane region" description="Helical" evidence="12">
    <location>
        <begin position="464"/>
        <end position="484"/>
    </location>
</feature>
<keyword evidence="9 12" id="KW-0472">Membrane</keyword>
<dbReference type="GO" id="GO:0005886">
    <property type="term" value="C:plasma membrane"/>
    <property type="evidence" value="ECO:0007669"/>
    <property type="project" value="UniProtKB-SubCell"/>
</dbReference>
<keyword evidence="4" id="KW-1003">Cell membrane</keyword>
<name>A0AAQ3QT82_9BACT</name>
<evidence type="ECO:0000313" key="14">
    <source>
        <dbReference type="Proteomes" id="UP001304300"/>
    </source>
</evidence>
<keyword evidence="6 12" id="KW-1133">Transmembrane helix</keyword>
<gene>
    <name evidence="13" type="ORF">RZN69_20670</name>
</gene>
<feature type="transmembrane region" description="Helical" evidence="12">
    <location>
        <begin position="523"/>
        <end position="543"/>
    </location>
</feature>
<evidence type="ECO:0000256" key="7">
    <source>
        <dbReference type="ARBA" id="ARBA00023053"/>
    </source>
</evidence>
<dbReference type="GO" id="GO:0015293">
    <property type="term" value="F:symporter activity"/>
    <property type="evidence" value="ECO:0007669"/>
    <property type="project" value="TreeGrafter"/>
</dbReference>
<evidence type="ECO:0000256" key="2">
    <source>
        <dbReference type="ARBA" id="ARBA00006434"/>
    </source>
</evidence>
<evidence type="ECO:0000256" key="6">
    <source>
        <dbReference type="ARBA" id="ARBA00022989"/>
    </source>
</evidence>
<keyword evidence="10" id="KW-0739">Sodium transport</keyword>
<evidence type="ECO:0000256" key="3">
    <source>
        <dbReference type="ARBA" id="ARBA00022448"/>
    </source>
</evidence>
<keyword evidence="14" id="KW-1185">Reference proteome</keyword>
<feature type="transmembrane region" description="Helical" evidence="12">
    <location>
        <begin position="549"/>
        <end position="571"/>
    </location>
</feature>
<dbReference type="Proteomes" id="UP001304300">
    <property type="component" value="Chromosome"/>
</dbReference>
<feature type="transmembrane region" description="Helical" evidence="12">
    <location>
        <begin position="6"/>
        <end position="22"/>
    </location>
</feature>
<feature type="transmembrane region" description="Helical" evidence="12">
    <location>
        <begin position="72"/>
        <end position="90"/>
    </location>
</feature>
<feature type="transmembrane region" description="Helical" evidence="12">
    <location>
        <begin position="144"/>
        <end position="165"/>
    </location>
</feature>
<feature type="transmembrane region" description="Helical" evidence="12">
    <location>
        <begin position="376"/>
        <end position="394"/>
    </location>
</feature>
<evidence type="ECO:0000256" key="5">
    <source>
        <dbReference type="ARBA" id="ARBA00022692"/>
    </source>
</evidence>
<dbReference type="InterPro" id="IPR051163">
    <property type="entry name" value="Sodium:Solute_Symporter_SSF"/>
</dbReference>
<keyword evidence="8" id="KW-0406">Ion transport</keyword>
<evidence type="ECO:0008006" key="15">
    <source>
        <dbReference type="Google" id="ProtNLM"/>
    </source>
</evidence>
<feature type="transmembrane region" description="Helical" evidence="12">
    <location>
        <begin position="309"/>
        <end position="334"/>
    </location>
</feature>
<evidence type="ECO:0000313" key="13">
    <source>
        <dbReference type="EMBL" id="WOO41041.1"/>
    </source>
</evidence>
<dbReference type="AlphaFoldDB" id="A0AAQ3QT82"/>
<reference evidence="13 14" key="1">
    <citation type="submission" date="2023-10" db="EMBL/GenBank/DDBJ databases">
        <title>Rubellicoccus peritrichatus gen. nov., sp. nov., isolated from an algae of coral reef tank.</title>
        <authorList>
            <person name="Luo J."/>
        </authorList>
    </citation>
    <scope>NUCLEOTIDE SEQUENCE [LARGE SCALE GENOMIC DNA]</scope>
    <source>
        <strain evidence="13 14">CR14</strain>
    </source>
</reference>
<sequence length="581" mass="64125">MTLEYITLAIYLAVLLILGAYFKRFNKNLSDFVRGGAQGSWWLIGMSILMSSISAFTFTGNASAAFEGGPSLLVIYVANCVGFALGAWFIGPWLRQTRAYTVPDVIRMRFGTSVEQFQAIFGVFLGPLAAALQLYALSIFASTVLGLPLVPVLISIGVIVTFYSTTGGKWAVMATDFVQAMVMLSITVLVCILSLNAVGGLSNFFAYFQDPEFKQSFRFFKEPGEFPGDRYTITWAIMAFLMQINAQISLSSAGRYIAARDGREASRASWFSFIIMALGSAIWFIPPMVTRFLYGAELMESGLENPTDASYAFIAMKLLPNGLVGMLIAAMFAATMSSMDTGLNLQAGVIVRNIIPWLRRLTGKTQPLAQATEMRICHFATVCLGVIIISYALLFTMQKDIPLFDAMLLVTSIVGIPMAFPLFLGLWLKKLPKWSFFPIFVACLLPSIWSFIDAELNGAEWTIQARALWIFAFGTIACIVSLCFRKYSSEKAKAEVDEFYTLMHTPISYDKEVGNSAVDYEQYFLISKAVIVVGLLVLLILIVPNSLNARLSILCVATTILSIGAILWYGGSRIQKQRNQK</sequence>
<dbReference type="InterPro" id="IPR038377">
    <property type="entry name" value="Na/Glc_symporter_sf"/>
</dbReference>
<keyword evidence="5 12" id="KW-0812">Transmembrane</keyword>
<dbReference type="GO" id="GO:0006814">
    <property type="term" value="P:sodium ion transport"/>
    <property type="evidence" value="ECO:0007669"/>
    <property type="project" value="UniProtKB-KW"/>
</dbReference>
<feature type="transmembrane region" description="Helical" evidence="12">
    <location>
        <begin position="270"/>
        <end position="289"/>
    </location>
</feature>
<accession>A0AAQ3QT82</accession>
<protein>
    <recommendedName>
        <fullName evidence="15">Transporter</fullName>
    </recommendedName>
</protein>
<feature type="transmembrane region" description="Helical" evidence="12">
    <location>
        <begin position="233"/>
        <end position="258"/>
    </location>
</feature>
<evidence type="ECO:0000256" key="11">
    <source>
        <dbReference type="RuleBase" id="RU362091"/>
    </source>
</evidence>
<comment type="subcellular location">
    <subcellularLocation>
        <location evidence="1">Cell membrane</location>
        <topology evidence="1">Multi-pass membrane protein</topology>
    </subcellularLocation>
</comment>